<organism evidence="1 2">
    <name type="scientific">Ktedonospora formicarum</name>
    <dbReference type="NCBI Taxonomy" id="2778364"/>
    <lineage>
        <taxon>Bacteria</taxon>
        <taxon>Bacillati</taxon>
        <taxon>Chloroflexota</taxon>
        <taxon>Ktedonobacteria</taxon>
        <taxon>Ktedonobacterales</taxon>
        <taxon>Ktedonobacteraceae</taxon>
        <taxon>Ktedonospora</taxon>
    </lineage>
</organism>
<dbReference type="AlphaFoldDB" id="A0A8J3IAC8"/>
<accession>A0A8J3IAC8</accession>
<comment type="caution">
    <text evidence="1">The sequence shown here is derived from an EMBL/GenBank/DDBJ whole genome shotgun (WGS) entry which is preliminary data.</text>
</comment>
<proteinExistence type="predicted"/>
<reference evidence="1" key="1">
    <citation type="submission" date="2020-10" db="EMBL/GenBank/DDBJ databases">
        <title>Taxonomic study of unclassified bacteria belonging to the class Ktedonobacteria.</title>
        <authorList>
            <person name="Yabe S."/>
            <person name="Wang C.M."/>
            <person name="Zheng Y."/>
            <person name="Sakai Y."/>
            <person name="Cavaletti L."/>
            <person name="Monciardini P."/>
            <person name="Donadio S."/>
        </authorList>
    </citation>
    <scope>NUCLEOTIDE SEQUENCE</scope>
    <source>
        <strain evidence="1">SOSP1-1</strain>
    </source>
</reference>
<gene>
    <name evidence="1" type="ORF">KSX_67960</name>
</gene>
<evidence type="ECO:0000313" key="1">
    <source>
        <dbReference type="EMBL" id="GHO48633.1"/>
    </source>
</evidence>
<name>A0A8J3IAC8_9CHLR</name>
<dbReference type="RefSeq" id="WP_220197820.1">
    <property type="nucleotide sequence ID" value="NZ_BNJF01000004.1"/>
</dbReference>
<sequence length="195" mass="22943">MPAPDWHEVEESLFLEGKSALLQFAEEHPDETCSFFAYGWIPTDGDFSLFLDTPHNALRMAQDDQQSIFKQREEMLQSANSWQYARYYLSQDIVEYTANVDLFAYAPYREVYFEGWQEFVSSDAYPEGRERADDYMEGNIRIVIWHVFERLIESGIFSQMHLSSPFRLGYQFHDDALTVLYILNWPTTSAPEDKK</sequence>
<keyword evidence="2" id="KW-1185">Reference proteome</keyword>
<protein>
    <submittedName>
        <fullName evidence="1">Uncharacterized protein</fullName>
    </submittedName>
</protein>
<evidence type="ECO:0000313" key="2">
    <source>
        <dbReference type="Proteomes" id="UP000612362"/>
    </source>
</evidence>
<dbReference type="Proteomes" id="UP000612362">
    <property type="component" value="Unassembled WGS sequence"/>
</dbReference>
<dbReference type="EMBL" id="BNJF01000004">
    <property type="protein sequence ID" value="GHO48633.1"/>
    <property type="molecule type" value="Genomic_DNA"/>
</dbReference>